<comment type="caution">
    <text evidence="7">The sequence shown here is derived from an EMBL/GenBank/DDBJ whole genome shotgun (WGS) entry which is preliminary data.</text>
</comment>
<organism evidence="7 8">
    <name type="scientific">Granulicatella seriolae</name>
    <dbReference type="NCBI Taxonomy" id="2967226"/>
    <lineage>
        <taxon>Bacteria</taxon>
        <taxon>Bacillati</taxon>
        <taxon>Bacillota</taxon>
        <taxon>Bacilli</taxon>
        <taxon>Lactobacillales</taxon>
        <taxon>Carnobacteriaceae</taxon>
        <taxon>Granulicatella</taxon>
    </lineage>
</organism>
<dbReference type="Pfam" id="PF14464">
    <property type="entry name" value="Prok-JAB"/>
    <property type="match status" value="1"/>
</dbReference>
<dbReference type="Proteomes" id="UP001059480">
    <property type="component" value="Unassembled WGS sequence"/>
</dbReference>
<keyword evidence="4" id="KW-0862">Zinc</keyword>
<reference evidence="7" key="3">
    <citation type="journal article" date="2023" name="Microbiol. Resour. Announc.">
        <title>Draft Genome Sequence of Granulicatella sp. Strain S8, Isolated from a Marine Fish, Seriola quinqueradiata.</title>
        <authorList>
            <person name="Lee M."/>
            <person name="Farooq A."/>
            <person name="Jeong J.B."/>
            <person name="Jung M.Y."/>
        </authorList>
    </citation>
    <scope>NUCLEOTIDE SEQUENCE</scope>
    <source>
        <strain evidence="7">S8</strain>
    </source>
</reference>
<reference evidence="7" key="2">
    <citation type="journal article" date="2023" name="Curr. Microbiol.">
        <title>Granulicatella seriolae sp. nov., a Novel Facultative Anaerobe Isolated from Yellowtail Marine Fish.</title>
        <authorList>
            <person name="Lee M."/>
            <person name="Choi Y.J."/>
            <person name="Farooq A."/>
            <person name="Jeong J.B."/>
            <person name="Jung M.Y."/>
        </authorList>
    </citation>
    <scope>NUCLEOTIDE SEQUENCE</scope>
    <source>
        <strain evidence="7">S8</strain>
    </source>
</reference>
<sequence length="168" mass="20054">MEVNDIKEPEIKIKISPLVISIFEKYIQKGCGSLEAGGIIIGKENLSNNDLVFISATEPLKRDIRRKYRFHRKDKGHVTLFNRIYDESRQIHRYIGEWHTHPEKIPNYSGIDLKNWERIAKDSKNVEYFYHVIIGIDAYRIWQYDKDGKITLINTFYWKEHKLDEKNN</sequence>
<keyword evidence="8" id="KW-1185">Reference proteome</keyword>
<keyword evidence="3" id="KW-0378">Hydrolase</keyword>
<protein>
    <submittedName>
        <fullName evidence="7">Mov34/MPN/PAD-1 family protein</fullName>
    </submittedName>
</protein>
<name>A0ABT1WP23_9LACT</name>
<evidence type="ECO:0000256" key="3">
    <source>
        <dbReference type="ARBA" id="ARBA00022801"/>
    </source>
</evidence>
<feature type="domain" description="JAB" evidence="6">
    <location>
        <begin position="33"/>
        <end position="138"/>
    </location>
</feature>
<dbReference type="RefSeq" id="WP_256945350.1">
    <property type="nucleotide sequence ID" value="NZ_JANHNZ010000005.1"/>
</dbReference>
<evidence type="ECO:0000259" key="6">
    <source>
        <dbReference type="Pfam" id="PF14464"/>
    </source>
</evidence>
<evidence type="ECO:0000313" key="8">
    <source>
        <dbReference type="Proteomes" id="UP001059480"/>
    </source>
</evidence>
<dbReference type="InterPro" id="IPR028090">
    <property type="entry name" value="JAB_dom_prok"/>
</dbReference>
<dbReference type="SUPFAM" id="SSF102712">
    <property type="entry name" value="JAB1/MPN domain"/>
    <property type="match status" value="1"/>
</dbReference>
<gene>
    <name evidence="7" type="ORF">NPA36_06725</name>
</gene>
<evidence type="ECO:0000313" key="7">
    <source>
        <dbReference type="EMBL" id="MCQ9210240.1"/>
    </source>
</evidence>
<evidence type="ECO:0000256" key="1">
    <source>
        <dbReference type="ARBA" id="ARBA00022670"/>
    </source>
</evidence>
<keyword evidence="2" id="KW-0479">Metal-binding</keyword>
<keyword evidence="1" id="KW-0645">Protease</keyword>
<keyword evidence="5" id="KW-0482">Metalloprotease</keyword>
<accession>A0ABT1WP23</accession>
<evidence type="ECO:0000256" key="4">
    <source>
        <dbReference type="ARBA" id="ARBA00022833"/>
    </source>
</evidence>
<reference evidence="7" key="1">
    <citation type="submission" date="2022-07" db="EMBL/GenBank/DDBJ databases">
        <authorList>
            <person name="Jung M.-Y."/>
            <person name="Lee M."/>
        </authorList>
    </citation>
    <scope>NUCLEOTIDE SEQUENCE</scope>
    <source>
        <strain evidence="7">S8</strain>
    </source>
</reference>
<evidence type="ECO:0000256" key="5">
    <source>
        <dbReference type="ARBA" id="ARBA00023049"/>
    </source>
</evidence>
<evidence type="ECO:0000256" key="2">
    <source>
        <dbReference type="ARBA" id="ARBA00022723"/>
    </source>
</evidence>
<dbReference type="EMBL" id="JANHNZ010000005">
    <property type="protein sequence ID" value="MCQ9210240.1"/>
    <property type="molecule type" value="Genomic_DNA"/>
</dbReference>
<proteinExistence type="predicted"/>
<dbReference type="Gene3D" id="3.40.140.10">
    <property type="entry name" value="Cytidine Deaminase, domain 2"/>
    <property type="match status" value="1"/>
</dbReference>